<dbReference type="InterPro" id="IPR037401">
    <property type="entry name" value="SnoaL-like"/>
</dbReference>
<dbReference type="SUPFAM" id="SSF54427">
    <property type="entry name" value="NTF2-like"/>
    <property type="match status" value="1"/>
</dbReference>
<evidence type="ECO:0000256" key="1">
    <source>
        <dbReference type="SAM" id="MobiDB-lite"/>
    </source>
</evidence>
<proteinExistence type="predicted"/>
<dbReference type="Pfam" id="PF12680">
    <property type="entry name" value="SnoaL_2"/>
    <property type="match status" value="1"/>
</dbReference>
<keyword evidence="4" id="KW-1185">Reference proteome</keyword>
<name>A0A841DV30_9ACTN</name>
<dbReference type="InterPro" id="IPR032710">
    <property type="entry name" value="NTF2-like_dom_sf"/>
</dbReference>
<evidence type="ECO:0000259" key="2">
    <source>
        <dbReference type="Pfam" id="PF12680"/>
    </source>
</evidence>
<evidence type="ECO:0000313" key="3">
    <source>
        <dbReference type="EMBL" id="MBB5982944.1"/>
    </source>
</evidence>
<gene>
    <name evidence="3" type="ORF">HDA44_006285</name>
</gene>
<organism evidence="3 4">
    <name type="scientific">Kribbella solani</name>
    <dbReference type="NCBI Taxonomy" id="236067"/>
    <lineage>
        <taxon>Bacteria</taxon>
        <taxon>Bacillati</taxon>
        <taxon>Actinomycetota</taxon>
        <taxon>Actinomycetes</taxon>
        <taxon>Propionibacteriales</taxon>
        <taxon>Kribbellaceae</taxon>
        <taxon>Kribbella</taxon>
    </lineage>
</organism>
<reference evidence="3 4" key="1">
    <citation type="submission" date="2020-08" db="EMBL/GenBank/DDBJ databases">
        <title>Sequencing the genomes of 1000 actinobacteria strains.</title>
        <authorList>
            <person name="Klenk H.-P."/>
        </authorList>
    </citation>
    <scope>NUCLEOTIDE SEQUENCE [LARGE SCALE GENOMIC DNA]</scope>
    <source>
        <strain evidence="3 4">DSM 17294</strain>
    </source>
</reference>
<feature type="region of interest" description="Disordered" evidence="1">
    <location>
        <begin position="253"/>
        <end position="319"/>
    </location>
</feature>
<comment type="caution">
    <text evidence="3">The sequence shown here is derived from an EMBL/GenBank/DDBJ whole genome shotgun (WGS) entry which is preliminary data.</text>
</comment>
<dbReference type="EMBL" id="JACHNF010000001">
    <property type="protein sequence ID" value="MBB5982944.1"/>
    <property type="molecule type" value="Genomic_DNA"/>
</dbReference>
<accession>A0A841DV30</accession>
<dbReference type="Proteomes" id="UP000558997">
    <property type="component" value="Unassembled WGS sequence"/>
</dbReference>
<evidence type="ECO:0000313" key="4">
    <source>
        <dbReference type="Proteomes" id="UP000558997"/>
    </source>
</evidence>
<dbReference type="Gene3D" id="3.40.50.1820">
    <property type="entry name" value="alpha/beta hydrolase"/>
    <property type="match status" value="1"/>
</dbReference>
<protein>
    <recommendedName>
        <fullName evidence="2">SnoaL-like domain-containing protein</fullName>
    </recommendedName>
</protein>
<dbReference type="RefSeq" id="WP_184840553.1">
    <property type="nucleotide sequence ID" value="NZ_BAAAVN010000002.1"/>
</dbReference>
<sequence>MTDLPAYLRPFVLGVLEGSDVRVDRLGELDLYRPPGTARGGAILFVHGGPGPDGLEVMPRDWPVYKGYATAAARLGVVSAVVDHSLIRGLDQLVAAADEVEAAVGVLRSDPRVDPDRVGLWFFSGAGLLAGEWLDSRPDWLRFVALTYPRLATPPGVDELVSAAEVIGKHDRGGGAGKVSSKDLPVLLTKAGLESEELAGPVAEFVSAGGAALDIIDVPKGHHGFDMLDHTEESRAAVTKALDWAIAHLGEEPGDEGKLLVPPPPAKKKTTTTTRRTPAAARTAVAERPAAPAEPATRPAPSATPSATRTATPSAAPAAVPVAAPEPVAPVVAPAPAQPTLADLGLATVAAVSTETPAARIVAREHAAYAAHDLEAFLATYSPTARIQRADGSELKGRRFLREYHRPRFEAGRCKTEIVERLMLGEWVVEHVISHDDGEAVPQLALYRVVDGQITDVEFRA</sequence>
<feature type="domain" description="SnoaL-like" evidence="2">
    <location>
        <begin position="364"/>
        <end position="456"/>
    </location>
</feature>
<feature type="compositionally biased region" description="Low complexity" evidence="1">
    <location>
        <begin position="271"/>
        <end position="319"/>
    </location>
</feature>
<dbReference type="SUPFAM" id="SSF53474">
    <property type="entry name" value="alpha/beta-Hydrolases"/>
    <property type="match status" value="1"/>
</dbReference>
<dbReference type="AlphaFoldDB" id="A0A841DV30"/>
<dbReference type="InterPro" id="IPR029058">
    <property type="entry name" value="AB_hydrolase_fold"/>
</dbReference>
<dbReference type="Gene3D" id="3.10.450.50">
    <property type="match status" value="1"/>
</dbReference>